<feature type="transmembrane region" description="Helical" evidence="1">
    <location>
        <begin position="21"/>
        <end position="43"/>
    </location>
</feature>
<keyword evidence="3" id="KW-1185">Reference proteome</keyword>
<accession>A0A133V4M6</accession>
<keyword evidence="1" id="KW-1133">Transmembrane helix</keyword>
<evidence type="ECO:0000313" key="2">
    <source>
        <dbReference type="EMBL" id="KXB01371.1"/>
    </source>
</evidence>
<reference evidence="2 3" key="1">
    <citation type="journal article" date="2016" name="Sci. Rep.">
        <title>Metabolic traits of an uncultured archaeal lineage -MSBL1- from brine pools of the Red Sea.</title>
        <authorList>
            <person name="Mwirichia R."/>
            <person name="Alam I."/>
            <person name="Rashid M."/>
            <person name="Vinu M."/>
            <person name="Ba-Alawi W."/>
            <person name="Anthony Kamau A."/>
            <person name="Kamanda Ngugi D."/>
            <person name="Goker M."/>
            <person name="Klenk H.P."/>
            <person name="Bajic V."/>
            <person name="Stingl U."/>
        </authorList>
    </citation>
    <scope>NUCLEOTIDE SEQUENCE [LARGE SCALE GENOMIC DNA]</scope>
    <source>
        <strain evidence="2">SCGC-AAA259O05</strain>
    </source>
</reference>
<evidence type="ECO:0000256" key="1">
    <source>
        <dbReference type="SAM" id="Phobius"/>
    </source>
</evidence>
<feature type="transmembrane region" description="Helical" evidence="1">
    <location>
        <begin position="55"/>
        <end position="78"/>
    </location>
</feature>
<dbReference type="AlphaFoldDB" id="A0A133V4M6"/>
<dbReference type="EMBL" id="LHXV01000015">
    <property type="protein sequence ID" value="KXB01371.1"/>
    <property type="molecule type" value="Genomic_DNA"/>
</dbReference>
<name>A0A133V4M6_9EURY</name>
<evidence type="ECO:0000313" key="3">
    <source>
        <dbReference type="Proteomes" id="UP000070344"/>
    </source>
</evidence>
<sequence length="80" mass="8310">MKGGEILEEKLYSIAREIIRFILAVVVSIVMIGVGIVGVERIIDYDLTANLGPTGSGIAVAGVAIAVGLIMGKTIAALRE</sequence>
<keyword evidence="1" id="KW-0472">Membrane</keyword>
<keyword evidence="1" id="KW-0812">Transmembrane</keyword>
<proteinExistence type="predicted"/>
<organism evidence="2 3">
    <name type="scientific">candidate division MSBL1 archaeon SCGC-AAA259O05</name>
    <dbReference type="NCBI Taxonomy" id="1698271"/>
    <lineage>
        <taxon>Archaea</taxon>
        <taxon>Methanobacteriati</taxon>
        <taxon>Methanobacteriota</taxon>
        <taxon>candidate division MSBL1</taxon>
    </lineage>
</organism>
<comment type="caution">
    <text evidence="2">The sequence shown here is derived from an EMBL/GenBank/DDBJ whole genome shotgun (WGS) entry which is preliminary data.</text>
</comment>
<gene>
    <name evidence="2" type="ORF">AKJ41_01815</name>
</gene>
<dbReference type="Proteomes" id="UP000070344">
    <property type="component" value="Unassembled WGS sequence"/>
</dbReference>
<protein>
    <submittedName>
        <fullName evidence="2">Uncharacterized protein</fullName>
    </submittedName>
</protein>